<evidence type="ECO:0000313" key="1">
    <source>
        <dbReference type="EMBL" id="MEQ2279505.1"/>
    </source>
</evidence>
<accession>A0ABV0XDG7</accession>
<protein>
    <submittedName>
        <fullName evidence="1">Uncharacterized protein</fullName>
    </submittedName>
</protein>
<gene>
    <name evidence="1" type="ORF">AMECASPLE_010234</name>
</gene>
<evidence type="ECO:0000313" key="2">
    <source>
        <dbReference type="Proteomes" id="UP001469553"/>
    </source>
</evidence>
<organism evidence="1 2">
    <name type="scientific">Ameca splendens</name>
    <dbReference type="NCBI Taxonomy" id="208324"/>
    <lineage>
        <taxon>Eukaryota</taxon>
        <taxon>Metazoa</taxon>
        <taxon>Chordata</taxon>
        <taxon>Craniata</taxon>
        <taxon>Vertebrata</taxon>
        <taxon>Euteleostomi</taxon>
        <taxon>Actinopterygii</taxon>
        <taxon>Neopterygii</taxon>
        <taxon>Teleostei</taxon>
        <taxon>Neoteleostei</taxon>
        <taxon>Acanthomorphata</taxon>
        <taxon>Ovalentaria</taxon>
        <taxon>Atherinomorphae</taxon>
        <taxon>Cyprinodontiformes</taxon>
        <taxon>Goodeidae</taxon>
        <taxon>Ameca</taxon>
    </lineage>
</organism>
<name>A0ABV0XDG7_9TELE</name>
<dbReference type="Proteomes" id="UP001469553">
    <property type="component" value="Unassembled WGS sequence"/>
</dbReference>
<reference evidence="1 2" key="1">
    <citation type="submission" date="2021-06" db="EMBL/GenBank/DDBJ databases">
        <authorList>
            <person name="Palmer J.M."/>
        </authorList>
    </citation>
    <scope>NUCLEOTIDE SEQUENCE [LARGE SCALE GENOMIC DNA]</scope>
    <source>
        <strain evidence="1 2">AS_MEX2019</strain>
        <tissue evidence="1">Muscle</tissue>
    </source>
</reference>
<sequence>MGDPGRINTVLLFRSRNKWHDLAALDLVSFPVNHHLTLAHDVMQHTHTWKHKHTNEQVVDLTHSLYAVHVFHTLFLSVWLFNVYPD</sequence>
<comment type="caution">
    <text evidence="1">The sequence shown here is derived from an EMBL/GenBank/DDBJ whole genome shotgun (WGS) entry which is preliminary data.</text>
</comment>
<keyword evidence="2" id="KW-1185">Reference proteome</keyword>
<dbReference type="EMBL" id="JAHRIP010000589">
    <property type="protein sequence ID" value="MEQ2279505.1"/>
    <property type="molecule type" value="Genomic_DNA"/>
</dbReference>
<proteinExistence type="predicted"/>